<dbReference type="Pfam" id="PF04397">
    <property type="entry name" value="LytTR"/>
    <property type="match status" value="1"/>
</dbReference>
<keyword evidence="3" id="KW-0902">Two-component regulatory system</keyword>
<evidence type="ECO:0000259" key="8">
    <source>
        <dbReference type="PROSITE" id="PS50110"/>
    </source>
</evidence>
<gene>
    <name evidence="10" type="ORF">RUMTOR_01839</name>
</gene>
<dbReference type="SUPFAM" id="SSF52172">
    <property type="entry name" value="CheY-like"/>
    <property type="match status" value="1"/>
</dbReference>
<sequence>MRIAICEDEEFIQNSIEKNVEKCLEITGMAGKCECFVSAEELLEKGNMPYALYILDVEMKKLSGLELAEHIRTEDRNAVIIFMTNHSEMMQKAFDVQAFQYLVKPIDSDTAHNVIMRALRIIREKRNYIRFTNKLKDMIFYYDEVECIESRRRKIIVHTEKRDYEFYGSLSQIEEDIKGSMFVRVHNSYLVNLEKLREVERESVTLRSGLKVPITRTYK</sequence>
<proteinExistence type="predicted"/>
<dbReference type="PANTHER" id="PTHR37299">
    <property type="entry name" value="TRANSCRIPTIONAL REGULATOR-RELATED"/>
    <property type="match status" value="1"/>
</dbReference>
<reference evidence="10 11" key="2">
    <citation type="submission" date="2007-04" db="EMBL/GenBank/DDBJ databases">
        <title>Draft genome sequence of Ruminococcus torques (ATCC 27756).</title>
        <authorList>
            <person name="Sudarsanam P."/>
            <person name="Ley R."/>
            <person name="Guruge J."/>
            <person name="Turnbaugh P.J."/>
            <person name="Mahowald M."/>
            <person name="Liep D."/>
            <person name="Gordon J."/>
        </authorList>
    </citation>
    <scope>NUCLEOTIDE SEQUENCE [LARGE SCALE GENOMIC DNA]</scope>
    <source>
        <strain evidence="10 11">ATCC 27756</strain>
    </source>
</reference>
<dbReference type="SMART" id="SM00850">
    <property type="entry name" value="LytTR"/>
    <property type="match status" value="1"/>
</dbReference>
<name>A5KNL4_9FIRM</name>
<dbReference type="PANTHER" id="PTHR37299:SF3">
    <property type="entry name" value="STAGE 0 SPORULATION PROTEIN A HOMOLOG"/>
    <property type="match status" value="1"/>
</dbReference>
<evidence type="ECO:0000256" key="4">
    <source>
        <dbReference type="ARBA" id="ARBA00023159"/>
    </source>
</evidence>
<evidence type="ECO:0000256" key="3">
    <source>
        <dbReference type="ARBA" id="ARBA00023012"/>
    </source>
</evidence>
<comment type="function">
    <text evidence="5">May play the central regulatory role in sporulation. It may be an element of the effector pathway responsible for the activation of sporulation genes in response to nutritional stress. Spo0A may act in concert with spo0H (a sigma factor) to control the expression of some genes that are critical to the sporulation process.</text>
</comment>
<dbReference type="Proteomes" id="UP000003577">
    <property type="component" value="Unassembled WGS sequence"/>
</dbReference>
<keyword evidence="2" id="KW-0963">Cytoplasm</keyword>
<evidence type="ECO:0000313" key="10">
    <source>
        <dbReference type="EMBL" id="EDK23952.1"/>
    </source>
</evidence>
<dbReference type="PROSITE" id="PS50110">
    <property type="entry name" value="RESPONSE_REGULATORY"/>
    <property type="match status" value="1"/>
</dbReference>
<evidence type="ECO:0000256" key="5">
    <source>
        <dbReference type="ARBA" id="ARBA00024867"/>
    </source>
</evidence>
<keyword evidence="10" id="KW-0238">DNA-binding</keyword>
<evidence type="ECO:0000256" key="6">
    <source>
        <dbReference type="ARBA" id="ARBA00037164"/>
    </source>
</evidence>
<dbReference type="GeneID" id="97329842"/>
<dbReference type="HOGENOM" id="CLU_000445_14_2_9"/>
<evidence type="ECO:0000313" key="11">
    <source>
        <dbReference type="Proteomes" id="UP000003577"/>
    </source>
</evidence>
<feature type="modified residue" description="4-aspartylphosphate" evidence="7">
    <location>
        <position position="56"/>
    </location>
</feature>
<dbReference type="AlphaFoldDB" id="A5KNL4"/>
<feature type="domain" description="Response regulatory" evidence="8">
    <location>
        <begin position="2"/>
        <end position="119"/>
    </location>
</feature>
<organism evidence="10 11">
    <name type="scientific">[Ruminococcus] torques ATCC 27756</name>
    <dbReference type="NCBI Taxonomy" id="411460"/>
    <lineage>
        <taxon>Bacteria</taxon>
        <taxon>Bacillati</taxon>
        <taxon>Bacillota</taxon>
        <taxon>Clostridia</taxon>
        <taxon>Lachnospirales</taxon>
        <taxon>Lachnospiraceae</taxon>
        <taxon>Mediterraneibacter</taxon>
    </lineage>
</organism>
<dbReference type="InterPro" id="IPR007492">
    <property type="entry name" value="LytTR_DNA-bd_dom"/>
</dbReference>
<comment type="function">
    <text evidence="6">Required for high-level post-exponential phase expression of a series of secreted proteins.</text>
</comment>
<dbReference type="RefSeq" id="WP_004847076.1">
    <property type="nucleotide sequence ID" value="NZ_DS264359.1"/>
</dbReference>
<dbReference type="InterPro" id="IPR001789">
    <property type="entry name" value="Sig_transdc_resp-reg_receiver"/>
</dbReference>
<dbReference type="EMBL" id="AAVP02000009">
    <property type="protein sequence ID" value="EDK23952.1"/>
    <property type="molecule type" value="Genomic_DNA"/>
</dbReference>
<dbReference type="PROSITE" id="PS50930">
    <property type="entry name" value="HTH_LYTTR"/>
    <property type="match status" value="1"/>
</dbReference>
<protein>
    <recommendedName>
        <fullName evidence="1">Stage 0 sporulation protein A homolog</fullName>
    </recommendedName>
</protein>
<keyword evidence="4" id="KW-0010">Activator</keyword>
<dbReference type="Gene3D" id="2.40.50.1020">
    <property type="entry name" value="LytTr DNA-binding domain"/>
    <property type="match status" value="1"/>
</dbReference>
<dbReference type="InterPro" id="IPR046947">
    <property type="entry name" value="LytR-like"/>
</dbReference>
<dbReference type="Pfam" id="PF00072">
    <property type="entry name" value="Response_reg"/>
    <property type="match status" value="1"/>
</dbReference>
<evidence type="ECO:0000259" key="9">
    <source>
        <dbReference type="PROSITE" id="PS50930"/>
    </source>
</evidence>
<evidence type="ECO:0000256" key="1">
    <source>
        <dbReference type="ARBA" id="ARBA00018672"/>
    </source>
</evidence>
<comment type="caution">
    <text evidence="10">The sequence shown here is derived from an EMBL/GenBank/DDBJ whole genome shotgun (WGS) entry which is preliminary data.</text>
</comment>
<dbReference type="PaxDb" id="411460-RUMTOR_01839"/>
<dbReference type="GO" id="GO:0000156">
    <property type="term" value="F:phosphorelay response regulator activity"/>
    <property type="evidence" value="ECO:0007669"/>
    <property type="project" value="InterPro"/>
</dbReference>
<dbReference type="Gene3D" id="3.40.50.2300">
    <property type="match status" value="1"/>
</dbReference>
<dbReference type="GO" id="GO:0003677">
    <property type="term" value="F:DNA binding"/>
    <property type="evidence" value="ECO:0007669"/>
    <property type="project" value="UniProtKB-KW"/>
</dbReference>
<feature type="domain" description="HTH LytTR-type" evidence="9">
    <location>
        <begin position="142"/>
        <end position="219"/>
    </location>
</feature>
<evidence type="ECO:0000256" key="2">
    <source>
        <dbReference type="ARBA" id="ARBA00022490"/>
    </source>
</evidence>
<reference evidence="10 11" key="1">
    <citation type="submission" date="2007-03" db="EMBL/GenBank/DDBJ databases">
        <authorList>
            <person name="Fulton L."/>
            <person name="Clifton S."/>
            <person name="Fulton B."/>
            <person name="Xu J."/>
            <person name="Minx P."/>
            <person name="Pepin K.H."/>
            <person name="Johnson M."/>
            <person name="Thiruvilangam P."/>
            <person name="Bhonagiri V."/>
            <person name="Nash W.E."/>
            <person name="Mardis E.R."/>
            <person name="Wilson R.K."/>
        </authorList>
    </citation>
    <scope>NUCLEOTIDE SEQUENCE [LARGE SCALE GENOMIC DNA]</scope>
    <source>
        <strain evidence="10 11">ATCC 27756</strain>
    </source>
</reference>
<evidence type="ECO:0000256" key="7">
    <source>
        <dbReference type="PROSITE-ProRule" id="PRU00169"/>
    </source>
</evidence>
<keyword evidence="7" id="KW-0597">Phosphoprotein</keyword>
<dbReference type="SMART" id="SM00448">
    <property type="entry name" value="REC"/>
    <property type="match status" value="1"/>
</dbReference>
<dbReference type="InterPro" id="IPR011006">
    <property type="entry name" value="CheY-like_superfamily"/>
</dbReference>
<accession>A5KNL4</accession>